<feature type="compositionally biased region" description="Acidic residues" evidence="1">
    <location>
        <begin position="70"/>
        <end position="85"/>
    </location>
</feature>
<sequence>MDHSSTTLAAAELADHYIELILSTQPELLVADLSDADAEEIVHQAERLALYRQTLIEQLQEQPLPNDFAADMDDDEDEEDEEDEN</sequence>
<proteinExistence type="predicted"/>
<dbReference type="STRING" id="1121117.SAMN02745977_01374"/>
<name>A0A1H8GZ03_9BURK</name>
<dbReference type="RefSeq" id="WP_091815789.1">
    <property type="nucleotide sequence ID" value="NZ_FOCW01000002.1"/>
</dbReference>
<keyword evidence="3" id="KW-1185">Reference proteome</keyword>
<dbReference type="OrthoDB" id="8913314at2"/>
<gene>
    <name evidence="2" type="ORF">SAMN02745977_01374</name>
</gene>
<accession>A0A1H8GZ03</accession>
<feature type="region of interest" description="Disordered" evidence="1">
    <location>
        <begin position="61"/>
        <end position="85"/>
    </location>
</feature>
<organism evidence="2 3">
    <name type="scientific">Brachymonas denitrificans DSM 15123</name>
    <dbReference type="NCBI Taxonomy" id="1121117"/>
    <lineage>
        <taxon>Bacteria</taxon>
        <taxon>Pseudomonadati</taxon>
        <taxon>Pseudomonadota</taxon>
        <taxon>Betaproteobacteria</taxon>
        <taxon>Burkholderiales</taxon>
        <taxon>Comamonadaceae</taxon>
        <taxon>Brachymonas</taxon>
    </lineage>
</organism>
<dbReference type="Proteomes" id="UP000199531">
    <property type="component" value="Unassembled WGS sequence"/>
</dbReference>
<evidence type="ECO:0000256" key="1">
    <source>
        <dbReference type="SAM" id="MobiDB-lite"/>
    </source>
</evidence>
<reference evidence="2 3" key="1">
    <citation type="submission" date="2016-10" db="EMBL/GenBank/DDBJ databases">
        <authorList>
            <person name="de Groot N.N."/>
        </authorList>
    </citation>
    <scope>NUCLEOTIDE SEQUENCE [LARGE SCALE GENOMIC DNA]</scope>
    <source>
        <strain evidence="2 3">DSM 15123</strain>
    </source>
</reference>
<evidence type="ECO:0000313" key="3">
    <source>
        <dbReference type="Proteomes" id="UP000199531"/>
    </source>
</evidence>
<dbReference type="EMBL" id="FOCW01000002">
    <property type="protein sequence ID" value="SEN49020.1"/>
    <property type="molecule type" value="Genomic_DNA"/>
</dbReference>
<evidence type="ECO:0000313" key="2">
    <source>
        <dbReference type="EMBL" id="SEN49020.1"/>
    </source>
</evidence>
<protein>
    <submittedName>
        <fullName evidence="2">Uncharacterized protein</fullName>
    </submittedName>
</protein>
<dbReference type="AlphaFoldDB" id="A0A1H8GZ03"/>